<dbReference type="GO" id="GO:0016779">
    <property type="term" value="F:nucleotidyltransferase activity"/>
    <property type="evidence" value="ECO:0007669"/>
    <property type="project" value="UniProtKB-KW"/>
</dbReference>
<comment type="caution">
    <text evidence="11">The sequence shown here is derived from an EMBL/GenBank/DDBJ whole genome shotgun (WGS) entry which is preliminary data.</text>
</comment>
<keyword evidence="8" id="KW-0804">Transcription</keyword>
<keyword evidence="12" id="KW-1185">Reference proteome</keyword>
<organism evidence="11 12">
    <name type="scientific">Paenibacillus terrae</name>
    <dbReference type="NCBI Taxonomy" id="159743"/>
    <lineage>
        <taxon>Bacteria</taxon>
        <taxon>Bacillati</taxon>
        <taxon>Bacillota</taxon>
        <taxon>Bacilli</taxon>
        <taxon>Bacillales</taxon>
        <taxon>Paenibacillaceae</taxon>
        <taxon>Paenibacillus</taxon>
    </lineage>
</organism>
<name>A0A0D7WX44_9BACL</name>
<dbReference type="Gene3D" id="1.10.10.60">
    <property type="entry name" value="Homeodomain-like"/>
    <property type="match status" value="1"/>
</dbReference>
<dbReference type="AlphaFoldDB" id="A0A0D7WX44"/>
<dbReference type="PIRSF" id="PIRSF000774">
    <property type="entry name" value="RpoN"/>
    <property type="match status" value="1"/>
</dbReference>
<dbReference type="PRINTS" id="PR00045">
    <property type="entry name" value="SIGMA54FCT"/>
</dbReference>
<dbReference type="GO" id="GO:0003677">
    <property type="term" value="F:DNA binding"/>
    <property type="evidence" value="ECO:0007669"/>
    <property type="project" value="UniProtKB-KW"/>
</dbReference>
<evidence type="ECO:0000313" key="11">
    <source>
        <dbReference type="EMBL" id="KJD43751.1"/>
    </source>
</evidence>
<keyword evidence="3" id="KW-0808">Transferase</keyword>
<dbReference type="NCBIfam" id="TIGR02395">
    <property type="entry name" value="rpoN_sigma"/>
    <property type="match status" value="1"/>
</dbReference>
<dbReference type="InterPro" id="IPR000394">
    <property type="entry name" value="RNA_pol_sigma_54"/>
</dbReference>
<evidence type="ECO:0000256" key="5">
    <source>
        <dbReference type="ARBA" id="ARBA00023015"/>
    </source>
</evidence>
<proteinExistence type="inferred from homology"/>
<dbReference type="PROSITE" id="PS00718">
    <property type="entry name" value="SIGMA54_2"/>
    <property type="match status" value="1"/>
</dbReference>
<keyword evidence="6" id="KW-0731">Sigma factor</keyword>
<evidence type="ECO:0000256" key="1">
    <source>
        <dbReference type="ARBA" id="ARBA00008798"/>
    </source>
</evidence>
<dbReference type="Pfam" id="PF04963">
    <property type="entry name" value="Sigma54_CBD"/>
    <property type="match status" value="1"/>
</dbReference>
<dbReference type="InterPro" id="IPR007634">
    <property type="entry name" value="RNA_pol_sigma_54_DNA-bd"/>
</dbReference>
<dbReference type="Gene3D" id="1.10.10.1330">
    <property type="entry name" value="RNA polymerase sigma-54 factor, core-binding domain"/>
    <property type="match status" value="1"/>
</dbReference>
<protein>
    <submittedName>
        <fullName evidence="11">DNA-directed RNA polymerase subunit sigma</fullName>
    </submittedName>
</protein>
<feature type="domain" description="RNA polymerase sigma factor 54 core-binding" evidence="10">
    <location>
        <begin position="102"/>
        <end position="285"/>
    </location>
</feature>
<evidence type="ECO:0000256" key="8">
    <source>
        <dbReference type="ARBA" id="ARBA00023163"/>
    </source>
</evidence>
<comment type="similarity">
    <text evidence="1">Belongs to the sigma-54 factor family.</text>
</comment>
<keyword evidence="7" id="KW-0238">DNA-binding</keyword>
<evidence type="ECO:0000259" key="10">
    <source>
        <dbReference type="Pfam" id="PF04963"/>
    </source>
</evidence>
<evidence type="ECO:0000256" key="6">
    <source>
        <dbReference type="ARBA" id="ARBA00023082"/>
    </source>
</evidence>
<dbReference type="Proteomes" id="UP000032534">
    <property type="component" value="Unassembled WGS sequence"/>
</dbReference>
<keyword evidence="4" id="KW-0548">Nucleotidyltransferase</keyword>
<dbReference type="InterPro" id="IPR007046">
    <property type="entry name" value="RNA_pol_sigma_54_core-bd"/>
</dbReference>
<dbReference type="RefSeq" id="WP_044647969.1">
    <property type="nucleotide sequence ID" value="NZ_JTHP01000050.1"/>
</dbReference>
<evidence type="ECO:0000256" key="7">
    <source>
        <dbReference type="ARBA" id="ARBA00023125"/>
    </source>
</evidence>
<keyword evidence="5" id="KW-0805">Transcription regulation</keyword>
<feature type="domain" description="RNA polymerase sigma factor 54 DNA-binding" evidence="9">
    <location>
        <begin position="299"/>
        <end position="457"/>
    </location>
</feature>
<keyword evidence="2 11" id="KW-0240">DNA-directed RNA polymerase</keyword>
<dbReference type="PANTHER" id="PTHR32248">
    <property type="entry name" value="RNA POLYMERASE SIGMA-54 FACTOR"/>
    <property type="match status" value="1"/>
</dbReference>
<sequence>MIRYGLQQEQGFKLVMTPELRQAITILQYSSADLISYLHEQANDNPVIDLPEFNMSIGSIKEEAERFSQKDRGELLEHYRGGEKYPSVQRANPVTFLDFVANPNDTLFEHLNRQLGLVSGLTNSQRMVAWYLIGNLNEMGYLELDVPTVASLLDVPLAEIEDMLLVIQSFDPPGIASYSLEECLLLQLQLAGMDDECIVRMVSNHLADLANNRIQKIADALEIGRREVIQMADRIRKLNPCPGAAFAHKEQQYIIADITVEKANGEYLVLINDISASRVEINPFYRQMMQDLPNSETKRFIHEKMNTAKWLINSLKQRRLTLLRVAKAIVEKQQDFFEHGVYFLKPITQKEIAEKTGLHESTVSRAVSNKFIQTPRGLFELKFFFTSSLTSADGEAASSESAKKRIKKLIDDEDKRKPLSDQAITTLLGKEGLYLSRRTVAKYREELRYLSSAKRKKFEV</sequence>
<dbReference type="Pfam" id="PF04552">
    <property type="entry name" value="Sigma54_DBD"/>
    <property type="match status" value="1"/>
</dbReference>
<dbReference type="GO" id="GO:0001216">
    <property type="term" value="F:DNA-binding transcription activator activity"/>
    <property type="evidence" value="ECO:0007669"/>
    <property type="project" value="InterPro"/>
</dbReference>
<evidence type="ECO:0000259" key="9">
    <source>
        <dbReference type="Pfam" id="PF04552"/>
    </source>
</evidence>
<dbReference type="OrthoDB" id="9814402at2"/>
<dbReference type="PATRIC" id="fig|159743.3.peg.4679"/>
<evidence type="ECO:0000256" key="3">
    <source>
        <dbReference type="ARBA" id="ARBA00022679"/>
    </source>
</evidence>
<dbReference type="GO" id="GO:0000428">
    <property type="term" value="C:DNA-directed RNA polymerase complex"/>
    <property type="evidence" value="ECO:0007669"/>
    <property type="project" value="UniProtKB-KW"/>
</dbReference>
<dbReference type="PANTHER" id="PTHR32248:SF4">
    <property type="entry name" value="RNA POLYMERASE SIGMA-54 FACTOR"/>
    <property type="match status" value="1"/>
</dbReference>
<dbReference type="GO" id="GO:0006352">
    <property type="term" value="P:DNA-templated transcription initiation"/>
    <property type="evidence" value="ECO:0007669"/>
    <property type="project" value="InterPro"/>
</dbReference>
<evidence type="ECO:0000256" key="2">
    <source>
        <dbReference type="ARBA" id="ARBA00022478"/>
    </source>
</evidence>
<dbReference type="InterPro" id="IPR038709">
    <property type="entry name" value="RpoN_core-bd_sf"/>
</dbReference>
<accession>A0A0D7WX44</accession>
<reference evidence="11 12" key="1">
    <citation type="submission" date="2014-11" db="EMBL/GenBank/DDBJ databases">
        <title>Draft Genome Sequences of Paenibacillus polymyxa NRRL B-30509 and Paenibacillus terrae NRRL B-30644, Strains from a Poultry Environment that Produce Tridecaptin A and Paenicidins.</title>
        <authorList>
            <person name="van Belkum M.J."/>
            <person name="Lohans C.T."/>
            <person name="Vederas J.C."/>
        </authorList>
    </citation>
    <scope>NUCLEOTIDE SEQUENCE [LARGE SCALE GENOMIC DNA]</scope>
    <source>
        <strain evidence="11 12">NRRL B-30644</strain>
    </source>
</reference>
<dbReference type="GO" id="GO:0016987">
    <property type="term" value="F:sigma factor activity"/>
    <property type="evidence" value="ECO:0007669"/>
    <property type="project" value="UniProtKB-KW"/>
</dbReference>
<dbReference type="EMBL" id="JTHP01000050">
    <property type="protein sequence ID" value="KJD43751.1"/>
    <property type="molecule type" value="Genomic_DNA"/>
</dbReference>
<dbReference type="Pfam" id="PF00309">
    <property type="entry name" value="Sigma54_AID"/>
    <property type="match status" value="1"/>
</dbReference>
<evidence type="ECO:0000256" key="4">
    <source>
        <dbReference type="ARBA" id="ARBA00022695"/>
    </source>
</evidence>
<dbReference type="PROSITE" id="PS50044">
    <property type="entry name" value="SIGMA54_3"/>
    <property type="match status" value="1"/>
</dbReference>
<gene>
    <name evidence="11" type="ORF">QD47_21060</name>
</gene>
<evidence type="ECO:0000313" key="12">
    <source>
        <dbReference type="Proteomes" id="UP000032534"/>
    </source>
</evidence>